<dbReference type="Proteomes" id="UP000499080">
    <property type="component" value="Unassembled WGS sequence"/>
</dbReference>
<protein>
    <submittedName>
        <fullName evidence="1">Uncharacterized protein</fullName>
    </submittedName>
</protein>
<accession>A0A4Y2P8L7</accession>
<reference evidence="1 2" key="1">
    <citation type="journal article" date="2019" name="Sci. Rep.">
        <title>Orb-weaving spider Araneus ventricosus genome elucidates the spidroin gene catalogue.</title>
        <authorList>
            <person name="Kono N."/>
            <person name="Nakamura H."/>
            <person name="Ohtoshi R."/>
            <person name="Moran D.A.P."/>
            <person name="Shinohara A."/>
            <person name="Yoshida Y."/>
            <person name="Fujiwara M."/>
            <person name="Mori M."/>
            <person name="Tomita M."/>
            <person name="Arakawa K."/>
        </authorList>
    </citation>
    <scope>NUCLEOTIDE SEQUENCE [LARGE SCALE GENOMIC DNA]</scope>
</reference>
<organism evidence="1 2">
    <name type="scientific">Araneus ventricosus</name>
    <name type="common">Orbweaver spider</name>
    <name type="synonym">Epeira ventricosa</name>
    <dbReference type="NCBI Taxonomy" id="182803"/>
    <lineage>
        <taxon>Eukaryota</taxon>
        <taxon>Metazoa</taxon>
        <taxon>Ecdysozoa</taxon>
        <taxon>Arthropoda</taxon>
        <taxon>Chelicerata</taxon>
        <taxon>Arachnida</taxon>
        <taxon>Araneae</taxon>
        <taxon>Araneomorphae</taxon>
        <taxon>Entelegynae</taxon>
        <taxon>Araneoidea</taxon>
        <taxon>Araneidae</taxon>
        <taxon>Araneus</taxon>
    </lineage>
</organism>
<gene>
    <name evidence="1" type="ORF">AVEN_68210_1</name>
</gene>
<keyword evidence="2" id="KW-1185">Reference proteome</keyword>
<sequence length="242" mass="28400">MDMDGPTDRLPANELHPNFDRNIKLWCRGHEPNFMPLDRYVSELSCSRTNIIQKVDSLSSGRSEMCRQNAAPCSRYHNNVQIQQVESSSRSRISRRLQYTHCMLCIRESKNKYHSTLLFSMERESIAVAFFPSRNFDPEHFASFLRQFFNNISKGYYPYSFQSSFQKTKEQVIFTTELGVAKAEGARYRGTFVSELQCEYKNLYQYMRPAFIFDNSLNTCRKFVNYNKMFCFSVASRSLLVV</sequence>
<evidence type="ECO:0000313" key="1">
    <source>
        <dbReference type="EMBL" id="GBN48278.1"/>
    </source>
</evidence>
<dbReference type="AlphaFoldDB" id="A0A4Y2P8L7"/>
<proteinExistence type="predicted"/>
<evidence type="ECO:0000313" key="2">
    <source>
        <dbReference type="Proteomes" id="UP000499080"/>
    </source>
</evidence>
<comment type="caution">
    <text evidence="1">The sequence shown here is derived from an EMBL/GenBank/DDBJ whole genome shotgun (WGS) entry which is preliminary data.</text>
</comment>
<name>A0A4Y2P8L7_ARAVE</name>
<dbReference type="EMBL" id="BGPR01010846">
    <property type="protein sequence ID" value="GBN48278.1"/>
    <property type="molecule type" value="Genomic_DNA"/>
</dbReference>